<keyword evidence="2" id="KW-1185">Reference proteome</keyword>
<gene>
    <name evidence="1" type="primary">jg9470</name>
    <name evidence="1" type="ORF">PAEG_LOCUS14294</name>
</gene>
<dbReference type="Proteomes" id="UP000838756">
    <property type="component" value="Unassembled WGS sequence"/>
</dbReference>
<dbReference type="OrthoDB" id="5948587at2759"/>
<comment type="caution">
    <text evidence="1">The sequence shown here is derived from an EMBL/GenBank/DDBJ whole genome shotgun (WGS) entry which is preliminary data.</text>
</comment>
<protein>
    <submittedName>
        <fullName evidence="1">Jg9470 protein</fullName>
    </submittedName>
</protein>
<dbReference type="EMBL" id="CAKXAJ010025241">
    <property type="protein sequence ID" value="CAH2236977.1"/>
    <property type="molecule type" value="Genomic_DNA"/>
</dbReference>
<sequence length="189" mass="21707">MGTNILQITNCDSLEILFSLENKKFSCLSQKESQRHWGKWKLERDPSGADQKRRCEALRTRPRYINHIETQILTVPRGSMGHFNGRLLPRGDAIFDPIVPGRRFERLQSASSSSLRRTEWAARPIRSWAPNTTGRQLPRVPADLMERFERRPPPAGVQADAPALSRTFVTHTEQDDFLARTENVLVFAR</sequence>
<accession>A0A8S4RJJ6</accession>
<evidence type="ECO:0000313" key="2">
    <source>
        <dbReference type="Proteomes" id="UP000838756"/>
    </source>
</evidence>
<proteinExistence type="predicted"/>
<dbReference type="AlphaFoldDB" id="A0A8S4RJJ6"/>
<evidence type="ECO:0000313" key="1">
    <source>
        <dbReference type="EMBL" id="CAH2236977.1"/>
    </source>
</evidence>
<reference evidence="1" key="1">
    <citation type="submission" date="2022-03" db="EMBL/GenBank/DDBJ databases">
        <authorList>
            <person name="Lindestad O."/>
        </authorList>
    </citation>
    <scope>NUCLEOTIDE SEQUENCE</scope>
</reference>
<organism evidence="1 2">
    <name type="scientific">Pararge aegeria aegeria</name>
    <dbReference type="NCBI Taxonomy" id="348720"/>
    <lineage>
        <taxon>Eukaryota</taxon>
        <taxon>Metazoa</taxon>
        <taxon>Ecdysozoa</taxon>
        <taxon>Arthropoda</taxon>
        <taxon>Hexapoda</taxon>
        <taxon>Insecta</taxon>
        <taxon>Pterygota</taxon>
        <taxon>Neoptera</taxon>
        <taxon>Endopterygota</taxon>
        <taxon>Lepidoptera</taxon>
        <taxon>Glossata</taxon>
        <taxon>Ditrysia</taxon>
        <taxon>Papilionoidea</taxon>
        <taxon>Nymphalidae</taxon>
        <taxon>Satyrinae</taxon>
        <taxon>Satyrini</taxon>
        <taxon>Parargina</taxon>
        <taxon>Pararge</taxon>
    </lineage>
</organism>
<name>A0A8S4RJJ6_9NEOP</name>